<evidence type="ECO:0000313" key="1">
    <source>
        <dbReference type="EMBL" id="GET40679.1"/>
    </source>
</evidence>
<reference evidence="1" key="1">
    <citation type="submission" date="2019-10" db="EMBL/GenBank/DDBJ databases">
        <title>Draft genome sequece of Microseira wollei NIES-4236.</title>
        <authorList>
            <person name="Yamaguchi H."/>
            <person name="Suzuki S."/>
            <person name="Kawachi M."/>
        </authorList>
    </citation>
    <scope>NUCLEOTIDE SEQUENCE</scope>
    <source>
        <strain evidence="1">NIES-4236</strain>
    </source>
</reference>
<sequence length="42" mass="4834">MLSFLEQQFFTETKVMACLQVINPVSELNSRCQTHDFSQKPG</sequence>
<dbReference type="EMBL" id="BLAY01000097">
    <property type="protein sequence ID" value="GET40679.1"/>
    <property type="molecule type" value="Genomic_DNA"/>
</dbReference>
<gene>
    <name evidence="1" type="ORF">MiSe_54900</name>
</gene>
<dbReference type="RefSeq" id="WP_264196715.1">
    <property type="nucleotide sequence ID" value="NZ_BLAY01000097.1"/>
</dbReference>
<protein>
    <submittedName>
        <fullName evidence="1">Uncharacterized protein</fullName>
    </submittedName>
</protein>
<accession>A0AAV3XJI0</accession>
<evidence type="ECO:0000313" key="2">
    <source>
        <dbReference type="Proteomes" id="UP001050975"/>
    </source>
</evidence>
<dbReference type="AlphaFoldDB" id="A0AAV3XJI0"/>
<proteinExistence type="predicted"/>
<keyword evidence="2" id="KW-1185">Reference proteome</keyword>
<dbReference type="Proteomes" id="UP001050975">
    <property type="component" value="Unassembled WGS sequence"/>
</dbReference>
<comment type="caution">
    <text evidence="1">The sequence shown here is derived from an EMBL/GenBank/DDBJ whole genome shotgun (WGS) entry which is preliminary data.</text>
</comment>
<organism evidence="1 2">
    <name type="scientific">Microseira wollei NIES-4236</name>
    <dbReference type="NCBI Taxonomy" id="2530354"/>
    <lineage>
        <taxon>Bacteria</taxon>
        <taxon>Bacillati</taxon>
        <taxon>Cyanobacteriota</taxon>
        <taxon>Cyanophyceae</taxon>
        <taxon>Oscillatoriophycideae</taxon>
        <taxon>Aerosakkonematales</taxon>
        <taxon>Aerosakkonemataceae</taxon>
        <taxon>Microseira</taxon>
    </lineage>
</organism>
<name>A0AAV3XJI0_9CYAN</name>